<comment type="caution">
    <text evidence="2">The sequence shown here is derived from an EMBL/GenBank/DDBJ whole genome shotgun (WGS) entry which is preliminary data.</text>
</comment>
<dbReference type="Gene3D" id="3.50.30.50">
    <property type="entry name" value="Putative cyclase"/>
    <property type="match status" value="1"/>
</dbReference>
<dbReference type="Pfam" id="PF04199">
    <property type="entry name" value="Cyclase"/>
    <property type="match status" value="1"/>
</dbReference>
<dbReference type="Proteomes" id="UP001642482">
    <property type="component" value="Unassembled WGS sequence"/>
</dbReference>
<evidence type="ECO:0008006" key="4">
    <source>
        <dbReference type="Google" id="ProtNLM"/>
    </source>
</evidence>
<evidence type="ECO:0000313" key="3">
    <source>
        <dbReference type="Proteomes" id="UP001642482"/>
    </source>
</evidence>
<dbReference type="InterPro" id="IPR037175">
    <property type="entry name" value="KFase_sf"/>
</dbReference>
<name>A0ABP0B9G8_9PEZI</name>
<comment type="similarity">
    <text evidence="1">Belongs to the Cyclase 1 superfamily.</text>
</comment>
<proteinExistence type="inferred from homology"/>
<organism evidence="2 3">
    <name type="scientific">Sporothrix eucalyptigena</name>
    <dbReference type="NCBI Taxonomy" id="1812306"/>
    <lineage>
        <taxon>Eukaryota</taxon>
        <taxon>Fungi</taxon>
        <taxon>Dikarya</taxon>
        <taxon>Ascomycota</taxon>
        <taxon>Pezizomycotina</taxon>
        <taxon>Sordariomycetes</taxon>
        <taxon>Sordariomycetidae</taxon>
        <taxon>Ophiostomatales</taxon>
        <taxon>Ophiostomataceae</taxon>
        <taxon>Sporothrix</taxon>
    </lineage>
</organism>
<accession>A0ABP0B9G8</accession>
<gene>
    <name evidence="2" type="ORF">SEUCBS140593_002797</name>
</gene>
<dbReference type="InterPro" id="IPR007325">
    <property type="entry name" value="KFase/CYL"/>
</dbReference>
<keyword evidence="3" id="KW-1185">Reference proteome</keyword>
<evidence type="ECO:0000313" key="2">
    <source>
        <dbReference type="EMBL" id="CAK7216205.1"/>
    </source>
</evidence>
<dbReference type="SUPFAM" id="SSF102198">
    <property type="entry name" value="Putative cyclase"/>
    <property type="match status" value="1"/>
</dbReference>
<sequence length="335" mass="37285">MPTAYKHPKNEGELLPTLDEIVATEKPNGIPKEAAWIWGQDDEIGRLNLLTPEHIRSVLAAEGKHGLVSSLNWDITMPKKPGFGRQAFDRQMVTHPEFIVNDDVIHMNTQSGSQLDGFRHFAHQSSGLFYNKLNQDEVAGGSSHRCGIQAASQHGIVGRGVLLDYARWAEEVGKQTYNAFEYQPISLEELLKVAAWENITFEKGDILLVRTGWMQQYNKSLAANDEEKLAIVASEHPLSIGLDACDEKLREWLHDQYFSVVGGDQPAFEAWPPRSMPTLHEYLLSCWGVLIGEMLDLENLSVQCKKTGKYSFVFTSAPLNIPGGVASLANALCIL</sequence>
<dbReference type="EMBL" id="CAWUHD010000019">
    <property type="protein sequence ID" value="CAK7216205.1"/>
    <property type="molecule type" value="Genomic_DNA"/>
</dbReference>
<evidence type="ECO:0000256" key="1">
    <source>
        <dbReference type="ARBA" id="ARBA00007865"/>
    </source>
</evidence>
<reference evidence="2 3" key="1">
    <citation type="submission" date="2024-01" db="EMBL/GenBank/DDBJ databases">
        <authorList>
            <person name="Allen C."/>
            <person name="Tagirdzhanova G."/>
        </authorList>
    </citation>
    <scope>NUCLEOTIDE SEQUENCE [LARGE SCALE GENOMIC DNA]</scope>
</reference>
<dbReference type="PANTHER" id="PTHR34861">
    <property type="match status" value="1"/>
</dbReference>
<dbReference type="PANTHER" id="PTHR34861:SF10">
    <property type="entry name" value="CYCLASE"/>
    <property type="match status" value="1"/>
</dbReference>
<protein>
    <recommendedName>
        <fullName evidence="4">Cyclase</fullName>
    </recommendedName>
</protein>